<evidence type="ECO:0000256" key="1">
    <source>
        <dbReference type="SAM" id="MobiDB-lite"/>
    </source>
</evidence>
<accession>A0A075UXG4</accession>
<dbReference type="HOGENOM" id="CLU_167609_1_0_11"/>
<feature type="region of interest" description="Disordered" evidence="1">
    <location>
        <begin position="1"/>
        <end position="50"/>
    </location>
</feature>
<protein>
    <submittedName>
        <fullName evidence="2">Uncharacterized protein</fullName>
    </submittedName>
</protein>
<gene>
    <name evidence="2" type="ORF">AJAP_30575</name>
</gene>
<dbReference type="NCBIfam" id="NF041510">
    <property type="entry name" value="AMED_5909_fam"/>
    <property type="match status" value="1"/>
</dbReference>
<dbReference type="AlphaFoldDB" id="A0A075UXG4"/>
<dbReference type="KEGG" id="aja:AJAP_30575"/>
<feature type="compositionally biased region" description="Basic and acidic residues" evidence="1">
    <location>
        <begin position="16"/>
        <end position="47"/>
    </location>
</feature>
<dbReference type="InterPro" id="IPR048152">
    <property type="entry name" value="AMED_5909-like"/>
</dbReference>
<proteinExistence type="predicted"/>
<reference evidence="2 3" key="1">
    <citation type="journal article" date="2014" name="J. Biotechnol.">
        <title>Complete genome sequence of the actinobacterium Amycolatopsis japonica MG417-CF17(T) (=DSM 44213T) producing (S,S)-N,N'-ethylenediaminedisuccinic acid.</title>
        <authorList>
            <person name="Stegmann E."/>
            <person name="Albersmeier A."/>
            <person name="Spohn M."/>
            <person name="Gert H."/>
            <person name="Weber T."/>
            <person name="Wohlleben W."/>
            <person name="Kalinowski J."/>
            <person name="Ruckert C."/>
        </authorList>
    </citation>
    <scope>NUCLEOTIDE SEQUENCE [LARGE SCALE GENOMIC DNA]</scope>
    <source>
        <strain evidence="3">MG417-CF17 (DSM 44213)</strain>
    </source>
</reference>
<dbReference type="STRING" id="208439.AJAP_30575"/>
<dbReference type="EMBL" id="CP008953">
    <property type="protein sequence ID" value="AIG78937.1"/>
    <property type="molecule type" value="Genomic_DNA"/>
</dbReference>
<dbReference type="Proteomes" id="UP000028492">
    <property type="component" value="Chromosome"/>
</dbReference>
<evidence type="ECO:0000313" key="3">
    <source>
        <dbReference type="Proteomes" id="UP000028492"/>
    </source>
</evidence>
<keyword evidence="3" id="KW-1185">Reference proteome</keyword>
<organism evidence="2 3">
    <name type="scientific">Amycolatopsis japonica</name>
    <dbReference type="NCBI Taxonomy" id="208439"/>
    <lineage>
        <taxon>Bacteria</taxon>
        <taxon>Bacillati</taxon>
        <taxon>Actinomycetota</taxon>
        <taxon>Actinomycetes</taxon>
        <taxon>Pseudonocardiales</taxon>
        <taxon>Pseudonocardiaceae</taxon>
        <taxon>Amycolatopsis</taxon>
        <taxon>Amycolatopsis japonica group</taxon>
    </lineage>
</organism>
<evidence type="ECO:0000313" key="2">
    <source>
        <dbReference type="EMBL" id="AIG78937.1"/>
    </source>
</evidence>
<name>A0A075UXG4_9PSEU</name>
<sequence length="102" mass="11844">MSFREVITSPPLPKTDGVEREGLMKTEPQTLRDAHTDAASRRPRPEADASEWLTFHRANARMYREVSEVDRWHHHELRYWVGFEERKAEELAARIAAAITSS</sequence>